<comment type="caution">
    <text evidence="2">The sequence shown here is derived from an EMBL/GenBank/DDBJ whole genome shotgun (WGS) entry which is preliminary data.</text>
</comment>
<feature type="signal peptide" evidence="1">
    <location>
        <begin position="1"/>
        <end position="19"/>
    </location>
</feature>
<sequence>MIKRITNLFFLLLALPMFAQLGGESTYQFLNLVSSPRQAALGGKIITNFDYDVTEALYNPASINWQMHNQLAVNASSYLGGITYGTAAYAYTWDRHVQTFHFGVTYINYGTFDGYDVNGNATGSFTGNEAAISAGYNYNIPFTDFYVGANVKVITSLLEQYNSIGGAVDIGVMYINEKLDFHAALTVRNIGTQFTTYAGQNEPLPFEVNFGMSQTLENVPIRWHLTLENLQQWPIGVSNPARATTDLDGNQTQEKVGFFNNALRHLILGAELWPEKGFNLRVGYNFRRAEELRIEDQRNFSGISAGISIRLNKLRFSYTHARYTSAANTSFFGLQIDLDNRRWR</sequence>
<protein>
    <submittedName>
        <fullName evidence="2">Type IX secretion system protein PorQ</fullName>
    </submittedName>
</protein>
<reference evidence="2" key="1">
    <citation type="submission" date="2021-04" db="EMBL/GenBank/DDBJ databases">
        <authorList>
            <person name="Pira H."/>
            <person name="Risdian C."/>
            <person name="Wink J."/>
        </authorList>
    </citation>
    <scope>NUCLEOTIDE SEQUENCE</scope>
    <source>
        <strain evidence="2">WHY3</strain>
    </source>
</reference>
<keyword evidence="1" id="KW-0732">Signal</keyword>
<dbReference type="EMBL" id="JAGSPD010000014">
    <property type="protein sequence ID" value="MBV7270377.1"/>
    <property type="molecule type" value="Genomic_DNA"/>
</dbReference>
<gene>
    <name evidence="2" type="primary">porQ</name>
    <name evidence="2" type="ORF">KCG49_14375</name>
</gene>
<feature type="chain" id="PRO_5040976329" evidence="1">
    <location>
        <begin position="20"/>
        <end position="344"/>
    </location>
</feature>
<proteinExistence type="predicted"/>
<organism evidence="2 3">
    <name type="scientific">Winogradskyella luteola</name>
    <dbReference type="NCBI Taxonomy" id="2828330"/>
    <lineage>
        <taxon>Bacteria</taxon>
        <taxon>Pseudomonadati</taxon>
        <taxon>Bacteroidota</taxon>
        <taxon>Flavobacteriia</taxon>
        <taxon>Flavobacteriales</taxon>
        <taxon>Flavobacteriaceae</taxon>
        <taxon>Winogradskyella</taxon>
    </lineage>
</organism>
<keyword evidence="3" id="KW-1185">Reference proteome</keyword>
<accession>A0A9X1FA77</accession>
<dbReference type="Proteomes" id="UP001138894">
    <property type="component" value="Unassembled WGS sequence"/>
</dbReference>
<evidence type="ECO:0000256" key="1">
    <source>
        <dbReference type="SAM" id="SignalP"/>
    </source>
</evidence>
<name>A0A9X1FA77_9FLAO</name>
<evidence type="ECO:0000313" key="2">
    <source>
        <dbReference type="EMBL" id="MBV7270377.1"/>
    </source>
</evidence>
<dbReference type="NCBIfam" id="NF033709">
    <property type="entry name" value="PorV_fam"/>
    <property type="match status" value="1"/>
</dbReference>
<evidence type="ECO:0000313" key="3">
    <source>
        <dbReference type="Proteomes" id="UP001138894"/>
    </source>
</evidence>
<dbReference type="NCBIfam" id="NF033711">
    <property type="entry name" value="T9SS_PorQ"/>
    <property type="match status" value="1"/>
</dbReference>
<dbReference type="RefSeq" id="WP_218547488.1">
    <property type="nucleotide sequence ID" value="NZ_JAGSPD010000014.1"/>
</dbReference>
<dbReference type="AlphaFoldDB" id="A0A9X1FA77"/>